<sequence length="276" mass="29783">MATEWETLRIDERLPSRSLGSLDAHTQVYAGGEFCAADVEALKPGPLAAEPPRGSAGPVPGKRRAAAAPITVPAMDALATVRRRMRSPEEDRCREIAASRIGGPYSQMLVDAEVEVEPLRKWVVHVPAYVFRHRHRACGLEAEVYTFVAGIADGRVGGPRIPDPVKVSVAAGAAVGALAVGLGHGSASDPVELALLYVLTPSLLAGYMAMLQPVAVQLFRRQKTWLKGFSKTSLVRMARTGFFCREEQHGSYINEDASDERPKTTEDNVGRGRGRS</sequence>
<dbReference type="EMBL" id="GBEZ01000838">
    <property type="protein sequence ID" value="JAC84077.1"/>
    <property type="molecule type" value="Transcribed_RNA"/>
</dbReference>
<reference evidence="2" key="1">
    <citation type="submission" date="2014-05" db="EMBL/GenBank/DDBJ databases">
        <title>The transcriptome of the halophilic microalga Tetraselmis sp. GSL018 isolated from the Great Salt Lake, Utah.</title>
        <authorList>
            <person name="Jinkerson R.E."/>
            <person name="D'Adamo S."/>
            <person name="Posewitz M.C."/>
        </authorList>
    </citation>
    <scope>NUCLEOTIDE SEQUENCE</scope>
    <source>
        <strain evidence="2">GSL018</strain>
    </source>
</reference>
<proteinExistence type="predicted"/>
<evidence type="ECO:0000256" key="1">
    <source>
        <dbReference type="SAM" id="MobiDB-lite"/>
    </source>
</evidence>
<name>A0A061SFW8_9CHLO</name>
<protein>
    <submittedName>
        <fullName evidence="2">Uncharacterized protein</fullName>
    </submittedName>
</protein>
<organism evidence="2">
    <name type="scientific">Tetraselmis sp. GSL018</name>
    <dbReference type="NCBI Taxonomy" id="582737"/>
    <lineage>
        <taxon>Eukaryota</taxon>
        <taxon>Viridiplantae</taxon>
        <taxon>Chlorophyta</taxon>
        <taxon>core chlorophytes</taxon>
        <taxon>Chlorodendrophyceae</taxon>
        <taxon>Chlorodendrales</taxon>
        <taxon>Chlorodendraceae</taxon>
        <taxon>Tetraselmis</taxon>
    </lineage>
</organism>
<feature type="compositionally biased region" description="Basic and acidic residues" evidence="1">
    <location>
        <begin position="259"/>
        <end position="270"/>
    </location>
</feature>
<accession>A0A061SFW8</accession>
<gene>
    <name evidence="2" type="ORF">TSPGSL018_1818</name>
</gene>
<evidence type="ECO:0000313" key="2">
    <source>
        <dbReference type="EMBL" id="JAC84077.1"/>
    </source>
</evidence>
<feature type="region of interest" description="Disordered" evidence="1">
    <location>
        <begin position="253"/>
        <end position="276"/>
    </location>
</feature>
<dbReference type="AlphaFoldDB" id="A0A061SFW8"/>